<protein>
    <submittedName>
        <fullName evidence="2">Uncharacterized protein</fullName>
    </submittedName>
</protein>
<evidence type="ECO:0000313" key="3">
    <source>
        <dbReference type="Proteomes" id="UP000796761"/>
    </source>
</evidence>
<organism evidence="2 3">
    <name type="scientific">Zosterops borbonicus</name>
    <dbReference type="NCBI Taxonomy" id="364589"/>
    <lineage>
        <taxon>Eukaryota</taxon>
        <taxon>Metazoa</taxon>
        <taxon>Chordata</taxon>
        <taxon>Craniata</taxon>
        <taxon>Vertebrata</taxon>
        <taxon>Euteleostomi</taxon>
        <taxon>Archelosauria</taxon>
        <taxon>Archosauria</taxon>
        <taxon>Dinosauria</taxon>
        <taxon>Saurischia</taxon>
        <taxon>Theropoda</taxon>
        <taxon>Coelurosauria</taxon>
        <taxon>Aves</taxon>
        <taxon>Neognathae</taxon>
        <taxon>Neoaves</taxon>
        <taxon>Telluraves</taxon>
        <taxon>Australaves</taxon>
        <taxon>Passeriformes</taxon>
        <taxon>Sylvioidea</taxon>
        <taxon>Zosteropidae</taxon>
        <taxon>Zosterops</taxon>
    </lineage>
</organism>
<evidence type="ECO:0000256" key="1">
    <source>
        <dbReference type="SAM" id="MobiDB-lite"/>
    </source>
</evidence>
<comment type="caution">
    <text evidence="2">The sequence shown here is derived from an EMBL/GenBank/DDBJ whole genome shotgun (WGS) entry which is preliminary data.</text>
</comment>
<keyword evidence="3" id="KW-1185">Reference proteome</keyword>
<evidence type="ECO:0000313" key="2">
    <source>
        <dbReference type="EMBL" id="TRZ17419.1"/>
    </source>
</evidence>
<dbReference type="Proteomes" id="UP000796761">
    <property type="component" value="Unassembled WGS sequence"/>
</dbReference>
<gene>
    <name evidence="2" type="ORF">HGM15179_009673</name>
</gene>
<feature type="region of interest" description="Disordered" evidence="1">
    <location>
        <begin position="136"/>
        <end position="187"/>
    </location>
</feature>
<sequence>MKVVVSSSSALELCGGSLPCAAATSLSRGCRASEDAPGCLSTAFPEENFRPYTQLLNGRTAGWGLGDGQIQSSLAEKDLGVLVDERLDMTQPCVLTAQKAKHVLGCIQSSVGSKSRFQTETCPWLEEKERLTLGGKEGVYSGRSPEHETCRPSIFSRVKEKDRVKKHRGQYEDTKVSRGVTSQMGGE</sequence>
<name>A0A8K1LKK3_9PASS</name>
<feature type="compositionally biased region" description="Basic and acidic residues" evidence="1">
    <location>
        <begin position="157"/>
        <end position="176"/>
    </location>
</feature>
<dbReference type="OrthoDB" id="6152726at2759"/>
<reference evidence="2" key="1">
    <citation type="submission" date="2019-04" db="EMBL/GenBank/DDBJ databases">
        <title>Genome assembly of Zosterops borbonicus 15179.</title>
        <authorList>
            <person name="Leroy T."/>
            <person name="Anselmetti Y."/>
            <person name="Tilak M.-K."/>
            <person name="Nabholz B."/>
        </authorList>
    </citation>
    <scope>NUCLEOTIDE SEQUENCE</scope>
    <source>
        <strain evidence="2">HGM_15179</strain>
        <tissue evidence="2">Muscle</tissue>
    </source>
</reference>
<accession>A0A8K1LKK3</accession>
<dbReference type="EMBL" id="SWJQ01000268">
    <property type="protein sequence ID" value="TRZ17419.1"/>
    <property type="molecule type" value="Genomic_DNA"/>
</dbReference>
<dbReference type="AlphaFoldDB" id="A0A8K1LKK3"/>
<proteinExistence type="predicted"/>